<dbReference type="EMBL" id="CP038810">
    <property type="protein sequence ID" value="QBZ97833.1"/>
    <property type="molecule type" value="Genomic_DNA"/>
</dbReference>
<evidence type="ECO:0008006" key="3">
    <source>
        <dbReference type="Google" id="ProtNLM"/>
    </source>
</evidence>
<dbReference type="KEGG" id="fsn:GS03_01331"/>
<proteinExistence type="predicted"/>
<keyword evidence="2" id="KW-1185">Reference proteome</keyword>
<dbReference type="RefSeq" id="WP_136151769.1">
    <property type="nucleotide sequence ID" value="NZ_CP038810.1"/>
</dbReference>
<accession>A0A4P7PVA7</accession>
<protein>
    <recommendedName>
        <fullName evidence="3">Transcription elongation factor GreA/GreB C-terminal domain-containing protein</fullName>
    </recommendedName>
</protein>
<evidence type="ECO:0000313" key="1">
    <source>
        <dbReference type="EMBL" id="QBZ97833.1"/>
    </source>
</evidence>
<organism evidence="1 2">
    <name type="scientific">Flavobacterium sangjuense</name>
    <dbReference type="NCBI Taxonomy" id="2518177"/>
    <lineage>
        <taxon>Bacteria</taxon>
        <taxon>Pseudomonadati</taxon>
        <taxon>Bacteroidota</taxon>
        <taxon>Flavobacteriia</taxon>
        <taxon>Flavobacteriales</taxon>
        <taxon>Flavobacteriaceae</taxon>
        <taxon>Flavobacterium</taxon>
    </lineage>
</organism>
<reference evidence="1 2" key="1">
    <citation type="submission" date="2019-04" db="EMBL/GenBank/DDBJ databases">
        <title>Flavobacterium sp. GS03.</title>
        <authorList>
            <person name="Kim H."/>
        </authorList>
    </citation>
    <scope>NUCLEOTIDE SEQUENCE [LARGE SCALE GENOMIC DNA]</scope>
    <source>
        <strain evidence="1 2">GS03</strain>
    </source>
</reference>
<name>A0A4P7PVA7_9FLAO</name>
<dbReference type="Proteomes" id="UP000296862">
    <property type="component" value="Chromosome"/>
</dbReference>
<dbReference type="AlphaFoldDB" id="A0A4P7PVA7"/>
<sequence>MTLKQQILQRYKEMLQDRIDVFQDMISGLTIDAQNDAKGSAGDKHETALSMMHLEQEKLNHKLKEILEQKAILDKIDASQMHKKVALGSLVKANGMLLFISTALPKLIIEDKTIFALSPQSPLGSKLMGNEASFSFDMNGKPYTIESVL</sequence>
<gene>
    <name evidence="1" type="ORF">GS03_01331</name>
</gene>
<dbReference type="OrthoDB" id="667380at2"/>
<evidence type="ECO:0000313" key="2">
    <source>
        <dbReference type="Proteomes" id="UP000296862"/>
    </source>
</evidence>